<reference evidence="5" key="1">
    <citation type="journal article" date="2017" name="Plant J.">
        <title>The pomegranate (Punica granatum L.) genome and the genomics of punicalagin biosynthesis.</title>
        <authorList>
            <person name="Qin G."/>
            <person name="Xu C."/>
            <person name="Ming R."/>
            <person name="Tang H."/>
            <person name="Guyot R."/>
            <person name="Kramer E.M."/>
            <person name="Hu Y."/>
            <person name="Yi X."/>
            <person name="Qi Y."/>
            <person name="Xu X."/>
            <person name="Gao Z."/>
            <person name="Pan H."/>
            <person name="Jian J."/>
            <person name="Tian Y."/>
            <person name="Yue Z."/>
            <person name="Xu Y."/>
        </authorList>
    </citation>
    <scope>NUCLEOTIDE SEQUENCE [LARGE SCALE GENOMIC DNA]</scope>
    <source>
        <strain evidence="5">cv. Dabenzi</strain>
    </source>
</reference>
<feature type="transmembrane region" description="Helical" evidence="1">
    <location>
        <begin position="120"/>
        <end position="138"/>
    </location>
</feature>
<evidence type="ECO:0000313" key="5">
    <source>
        <dbReference type="Proteomes" id="UP000197138"/>
    </source>
</evidence>
<feature type="domain" description="DUF4220" evidence="2">
    <location>
        <begin position="50"/>
        <end position="394"/>
    </location>
</feature>
<feature type="transmembrane region" description="Helical" evidence="1">
    <location>
        <begin position="47"/>
        <end position="68"/>
    </location>
</feature>
<dbReference type="STRING" id="22663.A0A218XMX9"/>
<evidence type="ECO:0000313" key="3">
    <source>
        <dbReference type="EMBL" id="OWM86026.1"/>
    </source>
</evidence>
<evidence type="ECO:0000313" key="6">
    <source>
        <dbReference type="Proteomes" id="UP000233551"/>
    </source>
</evidence>
<dbReference type="InterPro" id="IPR025315">
    <property type="entry name" value="DUF4220"/>
</dbReference>
<keyword evidence="1" id="KW-0472">Membrane</keyword>
<keyword evidence="6" id="KW-1185">Reference proteome</keyword>
<evidence type="ECO:0000256" key="1">
    <source>
        <dbReference type="SAM" id="Phobius"/>
    </source>
</evidence>
<comment type="caution">
    <text evidence="3">The sequence shown here is derived from an EMBL/GenBank/DDBJ whole genome shotgun (WGS) entry which is preliminary data.</text>
</comment>
<sequence>MGLPGLRKLWDEWGLRVMVLLMLLNQILLNLIMLSRRARFRSLPLKFLLWLCYSSADAIVIFVLGMVSFQLGLINKNPGSLKEQDKLIAFWGPILTLFLGGPDTITAYSLEDNELWKRQLLGVIAQSTGTFSIILMAWSGHSYLSYLSLVMLGVASVKCGEKTWVLWNASTEKLQMSMQSPNPGPNYPKFTEEYCLRQEEGYDLGFHEISEVHEPMDPSIGSNDPKDIVRAHALFPSFRRLFANLILSDHDKIMSMNIFQSIQSAKDAFRVVEIELHFMYEQLHTKANLLYRPWAVLVRLLLVILTFSMFGIFIFFARQRWKDYSRVDLVVTLILLASVCVQELLSLCMIVYSFPANDWHRHRERSRIIPCLDLLRFKQPRWSNSMGQFCLLRYVIQSRTRQLLHVLLDQMLNLEKTWYTDYVVISQGLKGFILSSIRRQIDQANGGSGIGGWNRETAVDILRKHNIRDSDHKLSWSMQLEFDHCILIWHIATELWCQKAEEQNLRDDNVVWSRLLSRYMVYLLVNHPTMLPNSISHIRIQDTLAEASGFFNGIKSPGAAYKEFYGVKTAVDPLKVKGSISKSVLFDGRRLESGLIIVERDLALCERNWRMIADVWFHFLVCAAKQCPGSSHAKQLRSGGELLTQVWMLMAHFGLTDHFQLEQGSVISMLTKS</sequence>
<keyword evidence="1" id="KW-0812">Transmembrane</keyword>
<dbReference type="GeneID" id="116211632"/>
<keyword evidence="1" id="KW-1133">Transmembrane helix</keyword>
<feature type="transmembrane region" description="Helical" evidence="1">
    <location>
        <begin position="296"/>
        <end position="317"/>
    </location>
</feature>
<name>A0A218XMX9_PUNGR</name>
<dbReference type="PANTHER" id="PTHR31325">
    <property type="entry name" value="OS01G0798800 PROTEIN-RELATED"/>
    <property type="match status" value="1"/>
</dbReference>
<accession>A0A218XMX9</accession>
<reference evidence="4 6" key="3">
    <citation type="submission" date="2017-11" db="EMBL/GenBank/DDBJ databases">
        <title>De-novo sequencing of pomegranate (Punica granatum L.) genome.</title>
        <authorList>
            <person name="Akparov Z."/>
            <person name="Amiraslanov A."/>
            <person name="Hajiyeva S."/>
            <person name="Abbasov M."/>
            <person name="Kaur K."/>
            <person name="Hamwieh A."/>
            <person name="Solovyev V."/>
            <person name="Salamov A."/>
            <person name="Braich B."/>
            <person name="Kosarev P."/>
            <person name="Mahmoud A."/>
            <person name="Hajiyev E."/>
            <person name="Babayeva S."/>
            <person name="Izzatullayeva V."/>
            <person name="Mammadov A."/>
            <person name="Mammadov A."/>
            <person name="Sharifova S."/>
            <person name="Ojaghi J."/>
            <person name="Eynullazada K."/>
            <person name="Bayramov B."/>
            <person name="Abdulazimova A."/>
            <person name="Shahmuradov I."/>
        </authorList>
    </citation>
    <scope>NUCLEOTIDE SEQUENCE [LARGE SCALE GENOMIC DNA]</scope>
    <source>
        <strain evidence="4">AG2017</strain>
        <strain evidence="6">cv. AG2017</strain>
        <tissue evidence="4">Leaf</tissue>
    </source>
</reference>
<dbReference type="EMBL" id="MTKT01001094">
    <property type="protein sequence ID" value="OWM86026.1"/>
    <property type="molecule type" value="Genomic_DNA"/>
</dbReference>
<gene>
    <name evidence="3" type="ORF">CDL15_Pgr027252</name>
    <name evidence="4" type="ORF">CRG98_009971</name>
</gene>
<organism evidence="3 5">
    <name type="scientific">Punica granatum</name>
    <name type="common">Pomegranate</name>
    <dbReference type="NCBI Taxonomy" id="22663"/>
    <lineage>
        <taxon>Eukaryota</taxon>
        <taxon>Viridiplantae</taxon>
        <taxon>Streptophyta</taxon>
        <taxon>Embryophyta</taxon>
        <taxon>Tracheophyta</taxon>
        <taxon>Spermatophyta</taxon>
        <taxon>Magnoliopsida</taxon>
        <taxon>eudicotyledons</taxon>
        <taxon>Gunneridae</taxon>
        <taxon>Pentapetalae</taxon>
        <taxon>rosids</taxon>
        <taxon>malvids</taxon>
        <taxon>Myrtales</taxon>
        <taxon>Lythraceae</taxon>
        <taxon>Punica</taxon>
    </lineage>
</organism>
<dbReference type="Proteomes" id="UP000197138">
    <property type="component" value="Unassembled WGS sequence"/>
</dbReference>
<reference evidence="3" key="2">
    <citation type="submission" date="2017-06" db="EMBL/GenBank/DDBJ databases">
        <title>The pomegranate genome and the genomics of punicalagin biosynthesis.</title>
        <authorList>
            <person name="Xu C."/>
        </authorList>
    </citation>
    <scope>NUCLEOTIDE SEQUENCE [LARGE SCALE GENOMIC DNA]</scope>
    <source>
        <tissue evidence="3">Fresh leaf</tissue>
    </source>
</reference>
<dbReference type="Pfam" id="PF04578">
    <property type="entry name" value="DUF594"/>
    <property type="match status" value="1"/>
</dbReference>
<proteinExistence type="predicted"/>
<dbReference type="Pfam" id="PF13968">
    <property type="entry name" value="DUF4220"/>
    <property type="match status" value="1"/>
</dbReference>
<dbReference type="AlphaFoldDB" id="A0A218XMX9"/>
<feature type="transmembrane region" description="Helical" evidence="1">
    <location>
        <begin position="13"/>
        <end position="35"/>
    </location>
</feature>
<evidence type="ECO:0000259" key="2">
    <source>
        <dbReference type="Pfam" id="PF13968"/>
    </source>
</evidence>
<dbReference type="OrthoDB" id="1689146at2759"/>
<feature type="transmembrane region" description="Helical" evidence="1">
    <location>
        <begin position="329"/>
        <end position="354"/>
    </location>
</feature>
<protein>
    <recommendedName>
        <fullName evidence="2">DUF4220 domain-containing protein</fullName>
    </recommendedName>
</protein>
<dbReference type="InterPro" id="IPR007658">
    <property type="entry name" value="DUF594"/>
</dbReference>
<evidence type="ECO:0000313" key="4">
    <source>
        <dbReference type="EMBL" id="PKI69616.1"/>
    </source>
</evidence>
<feature type="transmembrane region" description="Helical" evidence="1">
    <location>
        <begin position="88"/>
        <end position="108"/>
    </location>
</feature>
<dbReference type="EMBL" id="PGOL01000487">
    <property type="protein sequence ID" value="PKI69616.1"/>
    <property type="molecule type" value="Genomic_DNA"/>
</dbReference>
<dbReference type="Proteomes" id="UP000233551">
    <property type="component" value="Unassembled WGS sequence"/>
</dbReference>